<gene>
    <name evidence="8" type="primary">KNAG0M00450</name>
    <name evidence="8" type="ordered locus">KNAG_0M00450</name>
</gene>
<dbReference type="PROSITE" id="PS50294">
    <property type="entry name" value="WD_REPEATS_REGION"/>
    <property type="match status" value="1"/>
</dbReference>
<dbReference type="AlphaFoldDB" id="J7RSK2"/>
<feature type="repeat" description="WD" evidence="7">
    <location>
        <begin position="218"/>
        <end position="252"/>
    </location>
</feature>
<evidence type="ECO:0000256" key="7">
    <source>
        <dbReference type="PROSITE-ProRule" id="PRU00221"/>
    </source>
</evidence>
<name>J7RSK2_HUIN7</name>
<dbReference type="GO" id="GO:0005768">
    <property type="term" value="C:endosome"/>
    <property type="evidence" value="ECO:0007669"/>
    <property type="project" value="EnsemblFungi"/>
</dbReference>
<dbReference type="GeneID" id="34528678"/>
<dbReference type="EMBL" id="HE978326">
    <property type="protein sequence ID" value="CCK72898.1"/>
    <property type="molecule type" value="Genomic_DNA"/>
</dbReference>
<dbReference type="OrthoDB" id="66881at2759"/>
<keyword evidence="4" id="KW-0819">tRNA processing</keyword>
<reference evidence="9" key="2">
    <citation type="submission" date="2012-08" db="EMBL/GenBank/DDBJ databases">
        <title>Genome sequence of Kazachstania naganishii.</title>
        <authorList>
            <person name="Gordon J.L."/>
            <person name="Armisen D."/>
            <person name="Proux-Wera E."/>
            <person name="OhEigeartaigh S.S."/>
            <person name="Byrne K.P."/>
            <person name="Wolfe K.H."/>
        </authorList>
    </citation>
    <scope>NUCLEOTIDE SEQUENCE [LARGE SCALE GENOMIC DNA]</scope>
    <source>
        <strain evidence="9">ATCC MYA-139 / BCRC 22969 / CBS 8797 / CCRC 22969 / KCTC 17520 / NBRC 10181 / NCYC 3082</strain>
    </source>
</reference>
<dbReference type="GO" id="GO:0032456">
    <property type="term" value="P:endocytic recycling"/>
    <property type="evidence" value="ECO:0007669"/>
    <property type="project" value="EnsemblFungi"/>
</dbReference>
<dbReference type="InterPro" id="IPR051973">
    <property type="entry name" value="tRNA_Anticodon_Mtase-Reg"/>
</dbReference>
<dbReference type="eggNOG" id="KOG0974">
    <property type="taxonomic scope" value="Eukaryota"/>
</dbReference>
<keyword evidence="2" id="KW-0963">Cytoplasm</keyword>
<evidence type="ECO:0000256" key="5">
    <source>
        <dbReference type="ARBA" id="ARBA00022737"/>
    </source>
</evidence>
<comment type="subcellular location">
    <subcellularLocation>
        <location evidence="1">Cytoplasm</location>
    </subcellularLocation>
</comment>
<dbReference type="KEGG" id="kng:KNAG_0M00450"/>
<organism evidence="8 9">
    <name type="scientific">Huiozyma naganishii (strain ATCC MYA-139 / BCRC 22969 / CBS 8797 / KCTC 17520 / NBRC 10181 / NCYC 3082 / Yp74L-3)</name>
    <name type="common">Yeast</name>
    <name type="synonym">Kazachstania naganishii</name>
    <dbReference type="NCBI Taxonomy" id="1071383"/>
    <lineage>
        <taxon>Eukaryota</taxon>
        <taxon>Fungi</taxon>
        <taxon>Dikarya</taxon>
        <taxon>Ascomycota</taxon>
        <taxon>Saccharomycotina</taxon>
        <taxon>Saccharomycetes</taxon>
        <taxon>Saccharomycetales</taxon>
        <taxon>Saccharomycetaceae</taxon>
        <taxon>Huiozyma</taxon>
    </lineage>
</organism>
<dbReference type="RefSeq" id="XP_022467142.1">
    <property type="nucleotide sequence ID" value="XM_022610891.1"/>
</dbReference>
<evidence type="ECO:0000313" key="8">
    <source>
        <dbReference type="EMBL" id="CCK72898.1"/>
    </source>
</evidence>
<dbReference type="Proteomes" id="UP000006310">
    <property type="component" value="Chromosome 13"/>
</dbReference>
<feature type="repeat" description="WD" evidence="7">
    <location>
        <begin position="176"/>
        <end position="217"/>
    </location>
</feature>
<proteinExistence type="inferred from homology"/>
<dbReference type="InterPro" id="IPR001680">
    <property type="entry name" value="WD40_rpt"/>
</dbReference>
<evidence type="ECO:0000256" key="2">
    <source>
        <dbReference type="ARBA" id="ARBA00022490"/>
    </source>
</evidence>
<dbReference type="PANTHER" id="PTHR14344:SF3">
    <property type="entry name" value="WD REPEAT-CONTAINING PROTEIN 6"/>
    <property type="match status" value="1"/>
</dbReference>
<evidence type="ECO:0000256" key="1">
    <source>
        <dbReference type="ARBA" id="ARBA00004496"/>
    </source>
</evidence>
<reference evidence="8 9" key="1">
    <citation type="journal article" date="2011" name="Proc. Natl. Acad. Sci. U.S.A.">
        <title>Evolutionary erosion of yeast sex chromosomes by mating-type switching accidents.</title>
        <authorList>
            <person name="Gordon J.L."/>
            <person name="Armisen D."/>
            <person name="Proux-Wera E."/>
            <person name="Oheigeartaigh S.S."/>
            <person name="Byrne K.P."/>
            <person name="Wolfe K.H."/>
        </authorList>
    </citation>
    <scope>NUCLEOTIDE SEQUENCE [LARGE SCALE GENOMIC DNA]</scope>
    <source>
        <strain evidence="9">ATCC MYA-139 / BCRC 22969 / CBS 8797 / CCRC 22969 / KCTC 17520 / NBRC 10181 / NCYC 3082</strain>
    </source>
</reference>
<keyword evidence="5" id="KW-0677">Repeat</keyword>
<evidence type="ECO:0000256" key="4">
    <source>
        <dbReference type="ARBA" id="ARBA00022694"/>
    </source>
</evidence>
<dbReference type="PANTHER" id="PTHR14344">
    <property type="entry name" value="WD REPEAT PROTEIN"/>
    <property type="match status" value="1"/>
</dbReference>
<dbReference type="GO" id="GO:0030234">
    <property type="term" value="F:enzyme regulator activity"/>
    <property type="evidence" value="ECO:0007669"/>
    <property type="project" value="EnsemblFungi"/>
</dbReference>
<dbReference type="InterPro" id="IPR015943">
    <property type="entry name" value="WD40/YVTN_repeat-like_dom_sf"/>
</dbReference>
<evidence type="ECO:0000313" key="9">
    <source>
        <dbReference type="Proteomes" id="UP000006310"/>
    </source>
</evidence>
<evidence type="ECO:0000256" key="3">
    <source>
        <dbReference type="ARBA" id="ARBA00022574"/>
    </source>
</evidence>
<dbReference type="PROSITE" id="PS50082">
    <property type="entry name" value="WD_REPEATS_2"/>
    <property type="match status" value="2"/>
</dbReference>
<accession>J7RSK2</accession>
<evidence type="ECO:0000256" key="6">
    <source>
        <dbReference type="ARBA" id="ARBA00038255"/>
    </source>
</evidence>
<comment type="similarity">
    <text evidence="6">Belongs to the WD repeat WDR6 family.</text>
</comment>
<protein>
    <submittedName>
        <fullName evidence="8">Uncharacterized protein</fullName>
    </submittedName>
</protein>
<dbReference type="Gene3D" id="2.130.10.10">
    <property type="entry name" value="YVTN repeat-like/Quinoprotein amine dehydrogenase"/>
    <property type="match status" value="2"/>
</dbReference>
<dbReference type="STRING" id="1071383.J7RSK2"/>
<dbReference type="GO" id="GO:0002130">
    <property type="term" value="P:wobble position ribose methylation"/>
    <property type="evidence" value="ECO:0007669"/>
    <property type="project" value="EnsemblFungi"/>
</dbReference>
<dbReference type="OMA" id="GGAHRQW"/>
<dbReference type="InterPro" id="IPR036322">
    <property type="entry name" value="WD40_repeat_dom_sf"/>
</dbReference>
<dbReference type="SUPFAM" id="SSF82171">
    <property type="entry name" value="DPP6 N-terminal domain-like"/>
    <property type="match status" value="1"/>
</dbReference>
<keyword evidence="9" id="KW-1185">Reference proteome</keyword>
<keyword evidence="3 7" id="KW-0853">WD repeat</keyword>
<dbReference type="HOGENOM" id="CLU_002615_0_1_1"/>
<dbReference type="SUPFAM" id="SSF50978">
    <property type="entry name" value="WD40 repeat-like"/>
    <property type="match status" value="1"/>
</dbReference>
<dbReference type="SMART" id="SM00320">
    <property type="entry name" value="WD40"/>
    <property type="match status" value="9"/>
</dbReference>
<sequence length="991" mass="110832">MKDTFHVGPSLAVKFVAGDQLLCAVGPFLHIYNVTKNRLIHKVRIFKRNKVHGIAVSEDKLAIYGGKSVSLVSWEQLTGANDVSNLEHLSPEWIVSTEFDVTGQNVFLLTCYNMVLVVDFASGDVLQRNSLPNERSILYSGSIKVLDRDHVLVNAGTVMGGIIVWDLHTGTQLWNLLGHEGSIFYVTVSDNGKYVASCSDDRSIRLWDTFTGKELSLAWGHTARIWNLKFFDNDTKLISVSEDCTCRIWSVEHTAEGIELIAADTFEVHLTKNVWGVDVNEEKMIAATSGNDGRIKLIDLKQTTRMADEMEQFDIKAIEIHCNVRFAAGEIIKGFHCFEFGIVALTSGGHVLRYTFADKSWVLLFTDQRFLSYSITNGVTVASHNVVIFSNNNCDLLLVKFTDRGKIVDQGKALKVTGLAKTTNVMCTTGDKAEVIYVTVESPNPRDNFVILAIDSSTLEVIDRFNYGKPDSFVSSCVTVLDHYILVGSRFSTVAIFDLFNCAKNGVYRIDDLNIGDTTTSIEHVETKQCRHLFSVTNRDGYYSFLAIKFDNGISHEVIHSNKTVKGFLERAFYNDEGDYVTYGFKSRLFYMYNESKCYEIMHHMCGGAHRQWGLYPVGVKEYILVYIKASQLHVLRIHKPRVPEFLTAGLHGREIRDLSICPRARATNENEYLFVTGSEDTSIKLNTVDKLTGEVTTFWTERRHISGLQRTRFISDDLLISCSALEELFLWRVDDTFARGPYIHMLQSLPVATLNPDLRIMDFDVKFTASGSFILATVYSDSSIKMWHYDNESNNFNVCVETRYKTCCILNTRLIQFRDHLFLLITATDGHAVIYRVEQDNDDALPNGLAPVVSQRIHQSGVKAVDVKVTESTLTLYTGGDDNGVCVSVFQSVPAPAAGGFPGFELSRSEFAHSIASATVTSCQLFDKGSKLLTTSIDQIVRVWDASDDELPLKLIESQYTTIADTGCCDVVQGDSIVLIGGVGLSTWNM</sequence>
<dbReference type="Pfam" id="PF00400">
    <property type="entry name" value="WD40"/>
    <property type="match status" value="3"/>
</dbReference>